<dbReference type="GO" id="GO:0008028">
    <property type="term" value="F:monocarboxylic acid transmembrane transporter activity"/>
    <property type="evidence" value="ECO:0007669"/>
    <property type="project" value="TreeGrafter"/>
</dbReference>
<name>A0A4Y2UBE7_ARAVE</name>
<dbReference type="PANTHER" id="PTHR11360:SF303">
    <property type="entry name" value="MAJOR FACILITATOR SUPERFAMILY (MFS) PROFILE DOMAIN-CONTAINING PROTEIN"/>
    <property type="match status" value="1"/>
</dbReference>
<keyword evidence="5" id="KW-1185">Reference proteome</keyword>
<feature type="transmembrane region" description="Helical" evidence="2">
    <location>
        <begin position="69"/>
        <end position="88"/>
    </location>
</feature>
<feature type="domain" description="Major facilitator superfamily (MFS) profile" evidence="3">
    <location>
        <begin position="1"/>
        <end position="123"/>
    </location>
</feature>
<dbReference type="AlphaFoldDB" id="A0A4Y2UBE7"/>
<dbReference type="Pfam" id="PF07690">
    <property type="entry name" value="MFS_1"/>
    <property type="match status" value="1"/>
</dbReference>
<feature type="transmembrane region" description="Helical" evidence="2">
    <location>
        <begin position="390"/>
        <end position="416"/>
    </location>
</feature>
<dbReference type="OrthoDB" id="6499973at2759"/>
<dbReference type="Proteomes" id="UP000499080">
    <property type="component" value="Unassembled WGS sequence"/>
</dbReference>
<accession>A0A4Y2UBE7</accession>
<keyword evidence="2" id="KW-1133">Transmembrane helix</keyword>
<organism evidence="4 5">
    <name type="scientific">Araneus ventricosus</name>
    <name type="common">Orbweaver spider</name>
    <name type="synonym">Epeira ventricosa</name>
    <dbReference type="NCBI Taxonomy" id="182803"/>
    <lineage>
        <taxon>Eukaryota</taxon>
        <taxon>Metazoa</taxon>
        <taxon>Ecdysozoa</taxon>
        <taxon>Arthropoda</taxon>
        <taxon>Chelicerata</taxon>
        <taxon>Arachnida</taxon>
        <taxon>Araneae</taxon>
        <taxon>Araneomorphae</taxon>
        <taxon>Entelegynae</taxon>
        <taxon>Araneoidea</taxon>
        <taxon>Araneidae</taxon>
        <taxon>Araneus</taxon>
    </lineage>
</organism>
<dbReference type="EMBL" id="BGPR01034814">
    <property type="protein sequence ID" value="GBO09361.1"/>
    <property type="molecule type" value="Genomic_DNA"/>
</dbReference>
<evidence type="ECO:0000313" key="4">
    <source>
        <dbReference type="EMBL" id="GBO09361.1"/>
    </source>
</evidence>
<dbReference type="InterPro" id="IPR036259">
    <property type="entry name" value="MFS_trans_sf"/>
</dbReference>
<dbReference type="InterPro" id="IPR050327">
    <property type="entry name" value="Proton-linked_MCT"/>
</dbReference>
<dbReference type="PROSITE" id="PS50850">
    <property type="entry name" value="MFS"/>
    <property type="match status" value="1"/>
</dbReference>
<evidence type="ECO:0000313" key="5">
    <source>
        <dbReference type="Proteomes" id="UP000499080"/>
    </source>
</evidence>
<comment type="subcellular location">
    <subcellularLocation>
        <location evidence="1">Membrane</location>
        <topology evidence="1">Multi-pass membrane protein</topology>
    </subcellularLocation>
</comment>
<feature type="transmembrane region" description="Helical" evidence="2">
    <location>
        <begin position="555"/>
        <end position="573"/>
    </location>
</feature>
<feature type="transmembrane region" description="Helical" evidence="2">
    <location>
        <begin position="12"/>
        <end position="36"/>
    </location>
</feature>
<feature type="transmembrane region" description="Helical" evidence="2">
    <location>
        <begin position="523"/>
        <end position="543"/>
    </location>
</feature>
<keyword evidence="2" id="KW-0812">Transmembrane</keyword>
<comment type="caution">
    <text evidence="4">The sequence shown here is derived from an EMBL/GenBank/DDBJ whole genome shotgun (WGS) entry which is preliminary data.</text>
</comment>
<feature type="transmembrane region" description="Helical" evidence="2">
    <location>
        <begin position="94"/>
        <end position="117"/>
    </location>
</feature>
<dbReference type="Gene3D" id="1.20.1250.20">
    <property type="entry name" value="MFS general substrate transporter like domains"/>
    <property type="match status" value="2"/>
</dbReference>
<keyword evidence="2" id="KW-0472">Membrane</keyword>
<feature type="transmembrane region" description="Helical" evidence="2">
    <location>
        <begin position="466"/>
        <end position="484"/>
    </location>
</feature>
<proteinExistence type="predicted"/>
<dbReference type="InterPro" id="IPR011701">
    <property type="entry name" value="MFS"/>
</dbReference>
<feature type="transmembrane region" description="Helical" evidence="2">
    <location>
        <begin position="42"/>
        <end position="62"/>
    </location>
</feature>
<evidence type="ECO:0000259" key="3">
    <source>
        <dbReference type="PROSITE" id="PS50850"/>
    </source>
</evidence>
<sequence>MLGQHFGVRPVVIAGSVIGAIGLSFCFFSVSFNIIICLFGVVFGIGHGLISTMIPVIINIYFFNLRSTAIGISTSGACFGSVILPIVIEFLVNNYEISGCLLLMGGIVLNVVVAGAFMRPPPLPKQKVQPESLPLVEKTSVSINSYPLLTPERKNSASLNNFIDCSEKTELEADLDPKSSPQRELQAELVRTLNRRIARQSSAVESFQEESIDSLDTSSSSFYGRKEEILYKDNDDLLKAQKEFEDTLSDFQSVVVDIEVTSKSDDVLNRFDADEVKASDLTDSCPARHSFSVSSAKRKQLSRFKSPIPSAGPLKKHAFINSSGDISTFDLYSVSENTKKETRKLSETHSLPVSKTDGVSESGEDLIHQNFEDASISWDYSKPFGIARSLILVATSAAFYLTTVTSVSFYFVYHVFDNIIADYSVDHGILKEDTKDVLLAFTACDLFGRLCLGWITDKKYLTRARLVMLTMAGIGLIFFSLPFATDYWSLLIVSGCYGVLLGCTMVLFPILLVEYLGIEMNAVAYGCMCFPKAIIFINRPFLIGYLRTILGSYENMFFLLGAISIVVSAAWILEKCLLLKNSPLLEESRNEDPDELS</sequence>
<dbReference type="InterPro" id="IPR020846">
    <property type="entry name" value="MFS_dom"/>
</dbReference>
<feature type="transmembrane region" description="Helical" evidence="2">
    <location>
        <begin position="490"/>
        <end position="511"/>
    </location>
</feature>
<evidence type="ECO:0000256" key="1">
    <source>
        <dbReference type="ARBA" id="ARBA00004141"/>
    </source>
</evidence>
<dbReference type="PANTHER" id="PTHR11360">
    <property type="entry name" value="MONOCARBOXYLATE TRANSPORTER"/>
    <property type="match status" value="1"/>
</dbReference>
<dbReference type="SUPFAM" id="SSF103473">
    <property type="entry name" value="MFS general substrate transporter"/>
    <property type="match status" value="1"/>
</dbReference>
<evidence type="ECO:0000256" key="2">
    <source>
        <dbReference type="SAM" id="Phobius"/>
    </source>
</evidence>
<gene>
    <name evidence="4" type="ORF">AVEN_512_1</name>
</gene>
<reference evidence="4 5" key="1">
    <citation type="journal article" date="2019" name="Sci. Rep.">
        <title>Orb-weaving spider Araneus ventricosus genome elucidates the spidroin gene catalogue.</title>
        <authorList>
            <person name="Kono N."/>
            <person name="Nakamura H."/>
            <person name="Ohtoshi R."/>
            <person name="Moran D.A.P."/>
            <person name="Shinohara A."/>
            <person name="Yoshida Y."/>
            <person name="Fujiwara M."/>
            <person name="Mori M."/>
            <person name="Tomita M."/>
            <person name="Arakawa K."/>
        </authorList>
    </citation>
    <scope>NUCLEOTIDE SEQUENCE [LARGE SCALE GENOMIC DNA]</scope>
</reference>
<protein>
    <recommendedName>
        <fullName evidence="3">Major facilitator superfamily (MFS) profile domain-containing protein</fullName>
    </recommendedName>
</protein>
<dbReference type="GO" id="GO:0016020">
    <property type="term" value="C:membrane"/>
    <property type="evidence" value="ECO:0007669"/>
    <property type="project" value="UniProtKB-SubCell"/>
</dbReference>